<dbReference type="AlphaFoldDB" id="A0A8J3LP57"/>
<reference evidence="2" key="1">
    <citation type="submission" date="2021-01" db="EMBL/GenBank/DDBJ databases">
        <title>Whole genome shotgun sequence of Catellatospora methionotrophica NBRC 14553.</title>
        <authorList>
            <person name="Komaki H."/>
            <person name="Tamura T."/>
        </authorList>
    </citation>
    <scope>NUCLEOTIDE SEQUENCE</scope>
    <source>
        <strain evidence="2">NBRC 14553</strain>
    </source>
</reference>
<evidence type="ECO:0000313" key="3">
    <source>
        <dbReference type="Proteomes" id="UP000660339"/>
    </source>
</evidence>
<organism evidence="2 3">
    <name type="scientific">Catellatospora methionotrophica</name>
    <dbReference type="NCBI Taxonomy" id="121620"/>
    <lineage>
        <taxon>Bacteria</taxon>
        <taxon>Bacillati</taxon>
        <taxon>Actinomycetota</taxon>
        <taxon>Actinomycetes</taxon>
        <taxon>Micromonosporales</taxon>
        <taxon>Micromonosporaceae</taxon>
        <taxon>Catellatospora</taxon>
    </lineage>
</organism>
<gene>
    <name evidence="2" type="ORF">Cme02nite_65220</name>
</gene>
<proteinExistence type="predicted"/>
<keyword evidence="3" id="KW-1185">Reference proteome</keyword>
<evidence type="ECO:0000256" key="1">
    <source>
        <dbReference type="SAM" id="Coils"/>
    </source>
</evidence>
<dbReference type="RefSeq" id="WP_166385996.1">
    <property type="nucleotide sequence ID" value="NZ_BAAATT010000031.1"/>
</dbReference>
<dbReference type="Proteomes" id="UP000660339">
    <property type="component" value="Unassembled WGS sequence"/>
</dbReference>
<dbReference type="EMBL" id="BONJ01000037">
    <property type="protein sequence ID" value="GIG18190.1"/>
    <property type="molecule type" value="Genomic_DNA"/>
</dbReference>
<sequence>MTEPARPQQVFHTTVHPHAQAAIASTGGTFNQYNFRSAESAERYQELQELLRKIEERLDELSDRDTARDELDAITGELGNGTPNQGRVQRGLDRLKALVTSGTDLAETLARATDIVTRYWPF</sequence>
<evidence type="ECO:0000313" key="2">
    <source>
        <dbReference type="EMBL" id="GIG18190.1"/>
    </source>
</evidence>
<feature type="coiled-coil region" evidence="1">
    <location>
        <begin position="37"/>
        <end position="64"/>
    </location>
</feature>
<accession>A0A8J3LP57</accession>
<keyword evidence="1" id="KW-0175">Coiled coil</keyword>
<name>A0A8J3LP57_9ACTN</name>
<protein>
    <submittedName>
        <fullName evidence="2">Uncharacterized protein</fullName>
    </submittedName>
</protein>
<comment type="caution">
    <text evidence="2">The sequence shown here is derived from an EMBL/GenBank/DDBJ whole genome shotgun (WGS) entry which is preliminary data.</text>
</comment>